<dbReference type="EMBL" id="SMKX01000125">
    <property type="protein sequence ID" value="TDD49977.1"/>
    <property type="molecule type" value="Genomic_DNA"/>
</dbReference>
<comment type="caution">
    <text evidence="3">The sequence shown here is derived from an EMBL/GenBank/DDBJ whole genome shotgun (WGS) entry which is preliminary data.</text>
</comment>
<feature type="transmembrane region" description="Helical" evidence="1">
    <location>
        <begin position="12"/>
        <end position="34"/>
    </location>
</feature>
<dbReference type="InterPro" id="IPR008024">
    <property type="entry name" value="YiaAB"/>
</dbReference>
<evidence type="ECO:0000313" key="3">
    <source>
        <dbReference type="EMBL" id="TDD49977.1"/>
    </source>
</evidence>
<evidence type="ECO:0000256" key="1">
    <source>
        <dbReference type="SAM" id="Phobius"/>
    </source>
</evidence>
<protein>
    <recommendedName>
        <fullName evidence="2">YiaAB two helix domain-containing protein</fullName>
    </recommendedName>
</protein>
<keyword evidence="1" id="KW-0472">Membrane</keyword>
<evidence type="ECO:0000259" key="2">
    <source>
        <dbReference type="Pfam" id="PF05360"/>
    </source>
</evidence>
<dbReference type="Proteomes" id="UP000295124">
    <property type="component" value="Unassembled WGS sequence"/>
</dbReference>
<sequence length="94" mass="10392">MTKPIQPSQTNAYYVQAIVSFGIALTAMTIAVVYLPAAGWVRAFLALGLIYLVTSTITLSKVVRDRQELAVVATRVDQARLDKLLTEHDPFRVD</sequence>
<dbReference type="RefSeq" id="WP_132173988.1">
    <property type="nucleotide sequence ID" value="NZ_SMKX01000125.1"/>
</dbReference>
<dbReference type="OrthoDB" id="3296350at2"/>
<dbReference type="Pfam" id="PF05360">
    <property type="entry name" value="YiaAB"/>
    <property type="match status" value="1"/>
</dbReference>
<organism evidence="3 4">
    <name type="scientific">Kribbella antibiotica</name>
    <dbReference type="NCBI Taxonomy" id="190195"/>
    <lineage>
        <taxon>Bacteria</taxon>
        <taxon>Bacillati</taxon>
        <taxon>Actinomycetota</taxon>
        <taxon>Actinomycetes</taxon>
        <taxon>Propionibacteriales</taxon>
        <taxon>Kribbellaceae</taxon>
        <taxon>Kribbella</taxon>
    </lineage>
</organism>
<feature type="transmembrane region" description="Helical" evidence="1">
    <location>
        <begin position="40"/>
        <end position="59"/>
    </location>
</feature>
<proteinExistence type="predicted"/>
<feature type="domain" description="YiaAB two helix" evidence="2">
    <location>
        <begin position="13"/>
        <end position="65"/>
    </location>
</feature>
<name>A0A4V2YMC0_9ACTN</name>
<keyword evidence="1" id="KW-1133">Transmembrane helix</keyword>
<accession>A0A4V2YMC0</accession>
<reference evidence="3 4" key="1">
    <citation type="submission" date="2019-03" db="EMBL/GenBank/DDBJ databases">
        <title>Draft genome sequences of novel Actinobacteria.</title>
        <authorList>
            <person name="Sahin N."/>
            <person name="Ay H."/>
            <person name="Saygin H."/>
        </authorList>
    </citation>
    <scope>NUCLEOTIDE SEQUENCE [LARGE SCALE GENOMIC DNA]</scope>
    <source>
        <strain evidence="3 4">JCM 13523</strain>
    </source>
</reference>
<evidence type="ECO:0000313" key="4">
    <source>
        <dbReference type="Proteomes" id="UP000295124"/>
    </source>
</evidence>
<gene>
    <name evidence="3" type="ORF">E1263_31450</name>
</gene>
<keyword evidence="1" id="KW-0812">Transmembrane</keyword>
<keyword evidence="4" id="KW-1185">Reference proteome</keyword>
<dbReference type="AlphaFoldDB" id="A0A4V2YMC0"/>